<sequence length="80" mass="9148">MAYSLSMLSDIDLTLLDFEARAPRSIGAKEEAIRSELGLSPVRYYQRLNMLIDDPTALAARPQLVRRLQRVRDQDDKSAR</sequence>
<dbReference type="RefSeq" id="WP_284824467.1">
    <property type="nucleotide sequence ID" value="NZ_CP126969.1"/>
</dbReference>
<accession>A0ABY8VIL2</accession>
<keyword evidence="2" id="KW-1185">Reference proteome</keyword>
<dbReference type="InterPro" id="IPR021678">
    <property type="entry name" value="DUF3263"/>
</dbReference>
<name>A0ABY8VIL2_9CORY</name>
<proteinExistence type="predicted"/>
<organism evidence="1 2">
    <name type="scientific">Corynebacterium breve</name>
    <dbReference type="NCBI Taxonomy" id="3049799"/>
    <lineage>
        <taxon>Bacteria</taxon>
        <taxon>Bacillati</taxon>
        <taxon>Actinomycetota</taxon>
        <taxon>Actinomycetes</taxon>
        <taxon>Mycobacteriales</taxon>
        <taxon>Corynebacteriaceae</taxon>
        <taxon>Corynebacterium</taxon>
    </lineage>
</organism>
<dbReference type="Proteomes" id="UP001225598">
    <property type="component" value="Chromosome"/>
</dbReference>
<dbReference type="Pfam" id="PF11662">
    <property type="entry name" value="DUF3263"/>
    <property type="match status" value="1"/>
</dbReference>
<gene>
    <name evidence="1" type="ORF">QP027_09870</name>
</gene>
<reference evidence="1 2" key="1">
    <citation type="submission" date="2023-05" db="EMBL/GenBank/DDBJ databases">
        <title>Corynebacterium suedekumii sp. nov. and Corynebacterium breve sp. nov. isolated from raw cow's milk.</title>
        <authorList>
            <person name="Baer M.K."/>
            <person name="Mehl L."/>
            <person name="Hellmuth R."/>
            <person name="Marke G."/>
            <person name="Lipski A."/>
        </authorList>
    </citation>
    <scope>NUCLEOTIDE SEQUENCE [LARGE SCALE GENOMIC DNA]</scope>
    <source>
        <strain evidence="1 2">R4</strain>
    </source>
</reference>
<dbReference type="EMBL" id="CP126969">
    <property type="protein sequence ID" value="WIM67400.1"/>
    <property type="molecule type" value="Genomic_DNA"/>
</dbReference>
<evidence type="ECO:0000313" key="2">
    <source>
        <dbReference type="Proteomes" id="UP001225598"/>
    </source>
</evidence>
<evidence type="ECO:0000313" key="1">
    <source>
        <dbReference type="EMBL" id="WIM67400.1"/>
    </source>
</evidence>
<protein>
    <submittedName>
        <fullName evidence="1">DUF3263 domain-containing protein</fullName>
    </submittedName>
</protein>